<dbReference type="PANTHER" id="PTHR47961:SF4">
    <property type="entry name" value="ACTIVATING SIGNAL COINTEGRATOR 1 COMPLEX SUBUNIT 3"/>
    <property type="match status" value="1"/>
</dbReference>
<proteinExistence type="predicted"/>
<sequence length="137" mass="15486">MRYISSRIERPIRIVALSSSLSNAKDVAHWLGCSATATFNFHPNVRPIPLELHIQGFNISHTQTRLLSMAKPVYHAIMKHSPKKPVIVFVPSRKQTRLTANDILTTCASDVQRHKFLHCTEKDGGRFIFKAGPFHTV</sequence>
<protein>
    <submittedName>
        <fullName evidence="5">Small nuclear ribonucleoprotein</fullName>
    </submittedName>
</protein>
<dbReference type="GO" id="GO:0005524">
    <property type="term" value="F:ATP binding"/>
    <property type="evidence" value="ECO:0007669"/>
    <property type="project" value="UniProtKB-KW"/>
</dbReference>
<dbReference type="GO" id="GO:0016787">
    <property type="term" value="F:hydrolase activity"/>
    <property type="evidence" value="ECO:0007669"/>
    <property type="project" value="UniProtKB-KW"/>
</dbReference>
<dbReference type="InterPro" id="IPR027417">
    <property type="entry name" value="P-loop_NTPase"/>
</dbReference>
<dbReference type="GO" id="GO:1990904">
    <property type="term" value="C:ribonucleoprotein complex"/>
    <property type="evidence" value="ECO:0007669"/>
    <property type="project" value="UniProtKB-KW"/>
</dbReference>
<dbReference type="EMBL" id="JAOTOJ010000005">
    <property type="protein sequence ID" value="KAK9401124.1"/>
    <property type="molecule type" value="Genomic_DNA"/>
</dbReference>
<dbReference type="Proteomes" id="UP001474421">
    <property type="component" value="Unassembled WGS sequence"/>
</dbReference>
<comment type="caution">
    <text evidence="5">The sequence shown here is derived from an EMBL/GenBank/DDBJ whole genome shotgun (WGS) entry which is preliminary data.</text>
</comment>
<dbReference type="PANTHER" id="PTHR47961">
    <property type="entry name" value="DNA POLYMERASE THETA, PUTATIVE (AFU_ORTHOLOGUE AFUA_1G05260)-RELATED"/>
    <property type="match status" value="1"/>
</dbReference>
<evidence type="ECO:0000313" key="5">
    <source>
        <dbReference type="EMBL" id="KAK9401124.1"/>
    </source>
</evidence>
<evidence type="ECO:0000313" key="6">
    <source>
        <dbReference type="Proteomes" id="UP001474421"/>
    </source>
</evidence>
<dbReference type="GO" id="GO:0004386">
    <property type="term" value="F:helicase activity"/>
    <property type="evidence" value="ECO:0007669"/>
    <property type="project" value="UniProtKB-KW"/>
</dbReference>
<organism evidence="5 6">
    <name type="scientific">Crotalus adamanteus</name>
    <name type="common">Eastern diamondback rattlesnake</name>
    <dbReference type="NCBI Taxonomy" id="8729"/>
    <lineage>
        <taxon>Eukaryota</taxon>
        <taxon>Metazoa</taxon>
        <taxon>Chordata</taxon>
        <taxon>Craniata</taxon>
        <taxon>Vertebrata</taxon>
        <taxon>Euteleostomi</taxon>
        <taxon>Lepidosauria</taxon>
        <taxon>Squamata</taxon>
        <taxon>Bifurcata</taxon>
        <taxon>Unidentata</taxon>
        <taxon>Episquamata</taxon>
        <taxon>Toxicofera</taxon>
        <taxon>Serpentes</taxon>
        <taxon>Colubroidea</taxon>
        <taxon>Viperidae</taxon>
        <taxon>Crotalinae</taxon>
        <taxon>Crotalus</taxon>
    </lineage>
</organism>
<reference evidence="5 6" key="1">
    <citation type="journal article" date="2024" name="Proc. Natl. Acad. Sci. U.S.A.">
        <title>The genetic regulatory architecture and epigenomic basis for age-related changes in rattlesnake venom.</title>
        <authorList>
            <person name="Hogan M.P."/>
            <person name="Holding M.L."/>
            <person name="Nystrom G.S."/>
            <person name="Colston T.J."/>
            <person name="Bartlett D.A."/>
            <person name="Mason A.J."/>
            <person name="Ellsworth S.A."/>
            <person name="Rautsaw R.M."/>
            <person name="Lawrence K.C."/>
            <person name="Strickland J.L."/>
            <person name="He B."/>
            <person name="Fraser P."/>
            <person name="Margres M.J."/>
            <person name="Gilbert D.M."/>
            <person name="Gibbs H.L."/>
            <person name="Parkinson C.L."/>
            <person name="Rokyta D.R."/>
        </authorList>
    </citation>
    <scope>NUCLEOTIDE SEQUENCE [LARGE SCALE GENOMIC DNA]</scope>
    <source>
        <strain evidence="5">DRR0105</strain>
    </source>
</reference>
<evidence type="ECO:0000256" key="4">
    <source>
        <dbReference type="ARBA" id="ARBA00022840"/>
    </source>
</evidence>
<keyword evidence="3" id="KW-0347">Helicase</keyword>
<keyword evidence="2" id="KW-0378">Hydrolase</keyword>
<keyword evidence="6" id="KW-1185">Reference proteome</keyword>
<keyword evidence="4" id="KW-0067">ATP-binding</keyword>
<accession>A0AAW1BGK3</accession>
<evidence type="ECO:0000256" key="2">
    <source>
        <dbReference type="ARBA" id="ARBA00022801"/>
    </source>
</evidence>
<keyword evidence="5" id="KW-0687">Ribonucleoprotein</keyword>
<dbReference type="InterPro" id="IPR050474">
    <property type="entry name" value="Hel308_SKI2-like"/>
</dbReference>
<dbReference type="AlphaFoldDB" id="A0AAW1BGK3"/>
<evidence type="ECO:0000256" key="3">
    <source>
        <dbReference type="ARBA" id="ARBA00022806"/>
    </source>
</evidence>
<name>A0AAW1BGK3_CROAD</name>
<keyword evidence="1" id="KW-0547">Nucleotide-binding</keyword>
<dbReference type="Gene3D" id="3.40.50.300">
    <property type="entry name" value="P-loop containing nucleotide triphosphate hydrolases"/>
    <property type="match status" value="2"/>
</dbReference>
<dbReference type="GO" id="GO:0005634">
    <property type="term" value="C:nucleus"/>
    <property type="evidence" value="ECO:0007669"/>
    <property type="project" value="TreeGrafter"/>
</dbReference>
<dbReference type="SUPFAM" id="SSF52540">
    <property type="entry name" value="P-loop containing nucleoside triphosphate hydrolases"/>
    <property type="match status" value="1"/>
</dbReference>
<gene>
    <name evidence="5" type="ORF">NXF25_011838</name>
</gene>
<evidence type="ECO:0000256" key="1">
    <source>
        <dbReference type="ARBA" id="ARBA00022741"/>
    </source>
</evidence>